<comment type="caution">
    <text evidence="2">The sequence shown here is derived from an EMBL/GenBank/DDBJ whole genome shotgun (WGS) entry which is preliminary data.</text>
</comment>
<evidence type="ECO:0000256" key="1">
    <source>
        <dbReference type="SAM" id="MobiDB-lite"/>
    </source>
</evidence>
<dbReference type="AlphaFoldDB" id="A0A8H6MJP9"/>
<feature type="region of interest" description="Disordered" evidence="1">
    <location>
        <begin position="132"/>
        <end position="185"/>
    </location>
</feature>
<keyword evidence="3" id="KW-1185">Reference proteome</keyword>
<dbReference type="EMBL" id="WIGM01001632">
    <property type="protein sequence ID" value="KAF6792651.1"/>
    <property type="molecule type" value="Genomic_DNA"/>
</dbReference>
<proteinExistence type="predicted"/>
<dbReference type="OrthoDB" id="4846764at2759"/>
<dbReference type="Proteomes" id="UP000639643">
    <property type="component" value="Unassembled WGS sequence"/>
</dbReference>
<feature type="compositionally biased region" description="Low complexity" evidence="1">
    <location>
        <begin position="146"/>
        <end position="180"/>
    </location>
</feature>
<protein>
    <submittedName>
        <fullName evidence="2">Uncharacterized protein</fullName>
    </submittedName>
</protein>
<name>A0A8H6MJP9_9PEZI</name>
<reference evidence="2" key="1">
    <citation type="journal article" date="2020" name="Phytopathology">
        <title>Genome Sequence Resources of Colletotrichum truncatum, C. plurivorum, C. musicola, and C. sojae: Four Species Pathogenic to Soybean (Glycine max).</title>
        <authorList>
            <person name="Rogerio F."/>
            <person name="Boufleur T.R."/>
            <person name="Ciampi-Guillardi M."/>
            <person name="Sukno S.A."/>
            <person name="Thon M.R."/>
            <person name="Massola Junior N.S."/>
            <person name="Baroncelli R."/>
        </authorList>
    </citation>
    <scope>NUCLEOTIDE SEQUENCE</scope>
    <source>
        <strain evidence="2">LFN0074</strain>
    </source>
</reference>
<evidence type="ECO:0000313" key="2">
    <source>
        <dbReference type="EMBL" id="KAF6792651.1"/>
    </source>
</evidence>
<feature type="region of interest" description="Disordered" evidence="1">
    <location>
        <begin position="271"/>
        <end position="293"/>
    </location>
</feature>
<feature type="compositionally biased region" description="Polar residues" evidence="1">
    <location>
        <begin position="271"/>
        <end position="282"/>
    </location>
</feature>
<accession>A0A8H6MJP9</accession>
<gene>
    <name evidence="2" type="ORF">CMUS01_16145</name>
</gene>
<sequence length="433" mass="47784">MTSVTVVRSPMLGQKAGCFGPHHTLRRLDSRLAEETGVEAFRQRNFASNFRIFTDTYVAEVKSYVERVGSDLSTSIIQGFDRIITSKGFDESNVEYQQLVRMWSLLKGKGGEAFTLNLSWDWTICQGNARGDGSDPDACELPPRETTTAASSSPTQTSPTQTDGTTAPPSTAAPSPTDAPCGSEQCSTMDCPDGQAAECRALPMGRGHACQCPPRTWTETYPQPTSTRPPCGSEDCLTIDCPDGQAGECWTLPMGRGHACQCLPRTWTETHPTPSPTITSADETTEVPSKPTPTVRWTQNCIVSAARFDKTKALKWADELCKDADKNKWSHEWFLFDKNNRRETKGLKVQTEEGEELKNYLVAVEANKPRDVARYCDGGTADIASGLEALRKDPELCKKNFRELLDSWKNSEKFSAGGERRGLCLEWVMTARP</sequence>
<organism evidence="2 3">
    <name type="scientific">Colletotrichum musicola</name>
    <dbReference type="NCBI Taxonomy" id="2175873"/>
    <lineage>
        <taxon>Eukaryota</taxon>
        <taxon>Fungi</taxon>
        <taxon>Dikarya</taxon>
        <taxon>Ascomycota</taxon>
        <taxon>Pezizomycotina</taxon>
        <taxon>Sordariomycetes</taxon>
        <taxon>Hypocreomycetidae</taxon>
        <taxon>Glomerellales</taxon>
        <taxon>Glomerellaceae</taxon>
        <taxon>Colletotrichum</taxon>
        <taxon>Colletotrichum orchidearum species complex</taxon>
    </lineage>
</organism>
<evidence type="ECO:0000313" key="3">
    <source>
        <dbReference type="Proteomes" id="UP000639643"/>
    </source>
</evidence>